<dbReference type="EMBL" id="JANRMI010000001">
    <property type="protein sequence ID" value="MDG0815751.1"/>
    <property type="molecule type" value="Genomic_DNA"/>
</dbReference>
<dbReference type="InterPro" id="IPR051333">
    <property type="entry name" value="CLIP_Serine_Protease"/>
</dbReference>
<comment type="caution">
    <text evidence="2">The sequence shown here is derived from an EMBL/GenBank/DDBJ whole genome shotgun (WGS) entry which is preliminary data.</text>
</comment>
<sequence>MFRLLLAASLVTLVSCTPKSSGLIEKGQNSSIINGHEVKEGAPITASIVALFDTKENFICTGSLIAPNIVLTAAHCMPNRASDLKVVFANNVDSVLNAREQDILQTYVLTATDFKTYSTWKENSQVQVDRGDIALVKFKGQAPEGYKPATFLPDQSALKKGAMVTVAGYGVDLVETKDLDPKKYRGNLDEAIEFGEVICDDNKRNCMTVDMSGDGILRQTEAPISSLQQTELRLDESKAGTCSGDSGGPAYIEKDGKFYLFGITSRGSVLCDDTGVYTNALEYKQWIADTIKVLK</sequence>
<dbReference type="EC" id="3.4.21.-" evidence="2"/>
<dbReference type="InterPro" id="IPR001314">
    <property type="entry name" value="Peptidase_S1A"/>
</dbReference>
<protein>
    <submittedName>
        <fullName evidence="2">Trypsin-like serine protease</fullName>
        <ecNumber evidence="2">3.4.21.-</ecNumber>
    </submittedName>
</protein>
<evidence type="ECO:0000259" key="1">
    <source>
        <dbReference type="PROSITE" id="PS50240"/>
    </source>
</evidence>
<evidence type="ECO:0000313" key="2">
    <source>
        <dbReference type="EMBL" id="MDG0815751.1"/>
    </source>
</evidence>
<dbReference type="Gene3D" id="2.40.10.10">
    <property type="entry name" value="Trypsin-like serine proteases"/>
    <property type="match status" value="1"/>
</dbReference>
<dbReference type="InterPro" id="IPR009003">
    <property type="entry name" value="Peptidase_S1_PA"/>
</dbReference>
<dbReference type="Proteomes" id="UP001152321">
    <property type="component" value="Unassembled WGS sequence"/>
</dbReference>
<dbReference type="SUPFAM" id="SSF50494">
    <property type="entry name" value="Trypsin-like serine proteases"/>
    <property type="match status" value="1"/>
</dbReference>
<dbReference type="PRINTS" id="PR00722">
    <property type="entry name" value="CHYMOTRYPSIN"/>
</dbReference>
<accession>A0ABT6DG04</accession>
<proteinExistence type="predicted"/>
<dbReference type="InterPro" id="IPR001254">
    <property type="entry name" value="Trypsin_dom"/>
</dbReference>
<dbReference type="PANTHER" id="PTHR24260">
    <property type="match status" value="1"/>
</dbReference>
<dbReference type="InterPro" id="IPR043504">
    <property type="entry name" value="Peptidase_S1_PA_chymotrypsin"/>
</dbReference>
<dbReference type="PROSITE" id="PS00134">
    <property type="entry name" value="TRYPSIN_HIS"/>
    <property type="match status" value="1"/>
</dbReference>
<dbReference type="SMART" id="SM00020">
    <property type="entry name" value="Tryp_SPc"/>
    <property type="match status" value="1"/>
</dbReference>
<dbReference type="PROSITE" id="PS50240">
    <property type="entry name" value="TRYPSIN_DOM"/>
    <property type="match status" value="1"/>
</dbReference>
<evidence type="ECO:0000313" key="3">
    <source>
        <dbReference type="Proteomes" id="UP001152321"/>
    </source>
</evidence>
<gene>
    <name evidence="2" type="ORF">NWE73_05225</name>
</gene>
<reference evidence="2" key="1">
    <citation type="submission" date="2022-08" db="EMBL/GenBank/DDBJ databases">
        <title>Novel Bdellovibrio Species Isolated from Svalbard: Designation Bdellovibrio svalbardensis.</title>
        <authorList>
            <person name="Mitchell R.J."/>
            <person name="Choi S.Y."/>
        </authorList>
    </citation>
    <scope>NUCLEOTIDE SEQUENCE</scope>
    <source>
        <strain evidence="2">PAP01</strain>
    </source>
</reference>
<name>A0ABT6DG04_9BACT</name>
<feature type="domain" description="Peptidase S1" evidence="1">
    <location>
        <begin position="32"/>
        <end position="292"/>
    </location>
</feature>
<keyword evidence="3" id="KW-1185">Reference proteome</keyword>
<dbReference type="RefSeq" id="WP_277577221.1">
    <property type="nucleotide sequence ID" value="NZ_JANRMI010000001.1"/>
</dbReference>
<dbReference type="PANTHER" id="PTHR24260:SF136">
    <property type="entry name" value="GH08193P-RELATED"/>
    <property type="match status" value="1"/>
</dbReference>
<dbReference type="GO" id="GO:0016787">
    <property type="term" value="F:hydrolase activity"/>
    <property type="evidence" value="ECO:0007669"/>
    <property type="project" value="UniProtKB-KW"/>
</dbReference>
<organism evidence="2 3">
    <name type="scientific">Bdellovibrio svalbardensis</name>
    <dbReference type="NCBI Taxonomy" id="2972972"/>
    <lineage>
        <taxon>Bacteria</taxon>
        <taxon>Pseudomonadati</taxon>
        <taxon>Bdellovibrionota</taxon>
        <taxon>Bdellovibrionia</taxon>
        <taxon>Bdellovibrionales</taxon>
        <taxon>Pseudobdellovibrionaceae</taxon>
        <taxon>Bdellovibrio</taxon>
    </lineage>
</organism>
<dbReference type="InterPro" id="IPR018114">
    <property type="entry name" value="TRYPSIN_HIS"/>
</dbReference>
<keyword evidence="2" id="KW-0378">Hydrolase</keyword>
<dbReference type="PROSITE" id="PS51257">
    <property type="entry name" value="PROKAR_LIPOPROTEIN"/>
    <property type="match status" value="1"/>
</dbReference>
<dbReference type="Pfam" id="PF00089">
    <property type="entry name" value="Trypsin"/>
    <property type="match status" value="1"/>
</dbReference>